<evidence type="ECO:0000256" key="4">
    <source>
        <dbReference type="ARBA" id="ARBA00023163"/>
    </source>
</evidence>
<evidence type="ECO:0000256" key="3">
    <source>
        <dbReference type="ARBA" id="ARBA00023125"/>
    </source>
</evidence>
<evidence type="ECO:0000313" key="8">
    <source>
        <dbReference type="EMBL" id="WPH04803.1"/>
    </source>
</evidence>
<protein>
    <recommendedName>
        <fullName evidence="7">Zn(2)-C6 fungal-type domain-containing protein</fullName>
    </recommendedName>
</protein>
<dbReference type="Proteomes" id="UP001303373">
    <property type="component" value="Chromosome 14"/>
</dbReference>
<dbReference type="SMART" id="SM00066">
    <property type="entry name" value="GAL4"/>
    <property type="match status" value="1"/>
</dbReference>
<feature type="region of interest" description="Disordered" evidence="6">
    <location>
        <begin position="125"/>
        <end position="162"/>
    </location>
</feature>
<dbReference type="PROSITE" id="PS00463">
    <property type="entry name" value="ZN2_CY6_FUNGAL_1"/>
    <property type="match status" value="1"/>
</dbReference>
<accession>A0AAQ3MC66</accession>
<evidence type="ECO:0000256" key="6">
    <source>
        <dbReference type="SAM" id="MobiDB-lite"/>
    </source>
</evidence>
<dbReference type="CDD" id="cd12148">
    <property type="entry name" value="fungal_TF_MHR"/>
    <property type="match status" value="1"/>
</dbReference>
<keyword evidence="2" id="KW-0805">Transcription regulation</keyword>
<dbReference type="PANTHER" id="PTHR31845">
    <property type="entry name" value="FINGER DOMAIN PROTEIN, PUTATIVE-RELATED"/>
    <property type="match status" value="1"/>
</dbReference>
<sequence length="731" mass="81916">MNMASGSRIRLDDSFDPDTLKLNQDYLDGDSEHDQSKPVRACQTCRASKVRCIQPDDSKPCVRCAKAGRQCLPTENPNKRQKRYDGRSMNDLEATLASLTNTLQHRQSRDAFDWTRDPAVARRMGSAAPQSMTIPAFPSLGSSPEGRTYSSSISSSSEHASPRTEAMIGEIVDDDIANAVFEEFTTNMLPEFPFVVFPPGTTARDVWKNTPITFLAILDVSADGFCDIEASRRLRKLLVQAYATGLLGATADFSLALLQALIISATWHRAIEPAQPGEQLDVYQISHAAANMAIIMGLGKSMRAQTWSGPMPTQARRLRGPESKYQASSLEARRIWLGCFYMCSNTSMALQTPNVMRWTRYMDECLEVLDMSPASLPSDKVLCLHVRLQHIVEDFEYQLSSSVAGATAAGVTHRAFRRQIATWASAPRVWNDTLSFSKHFVALYMHEIAIYETHPTDNPPGSSNNHSATIDPAEFEDCLSAAHGLLDMFQSLDMSHIRALPTLYFVRLTYAAIVLVKLHFAAMRLPSPREAVQKISDLKVDEYLTRMLQKFSGWGSLWPARRLTKTLRRLRDLFRQSSSRDLLSSELAWLNQWSFKEMPTKGNVPEAVPPPAEQTIEIEQSREKPTQTIELVQQPFETEPPKAVSERPPPEPPMLAMPCTDDQAWDLFKTQPAHGDTMLYSMDEALPSSMNMGDSSLWDTSQLDKWLLETNMNTSTFDFDGDLSSIIQYID</sequence>
<feature type="domain" description="Zn(2)-C6 fungal-type" evidence="7">
    <location>
        <begin position="41"/>
        <end position="71"/>
    </location>
</feature>
<evidence type="ECO:0000259" key="7">
    <source>
        <dbReference type="PROSITE" id="PS50048"/>
    </source>
</evidence>
<dbReference type="AlphaFoldDB" id="A0AAQ3MC66"/>
<dbReference type="EMBL" id="CP138593">
    <property type="protein sequence ID" value="WPH04803.1"/>
    <property type="molecule type" value="Genomic_DNA"/>
</dbReference>
<reference evidence="8 9" key="1">
    <citation type="submission" date="2023-11" db="EMBL/GenBank/DDBJ databases">
        <title>An acidophilic fungus is an integral part of prey digestion in a carnivorous sundew plant.</title>
        <authorList>
            <person name="Tsai I.J."/>
        </authorList>
    </citation>
    <scope>NUCLEOTIDE SEQUENCE [LARGE SCALE GENOMIC DNA]</scope>
    <source>
        <strain evidence="8">169a</strain>
    </source>
</reference>
<dbReference type="GO" id="GO:0000981">
    <property type="term" value="F:DNA-binding transcription factor activity, RNA polymerase II-specific"/>
    <property type="evidence" value="ECO:0007669"/>
    <property type="project" value="InterPro"/>
</dbReference>
<keyword evidence="5" id="KW-0539">Nucleus</keyword>
<dbReference type="PANTHER" id="PTHR31845:SF39">
    <property type="entry name" value="TRANSCRIPTION FACTOR PBCR-RELATED"/>
    <property type="match status" value="1"/>
</dbReference>
<keyword evidence="9" id="KW-1185">Reference proteome</keyword>
<dbReference type="PROSITE" id="PS50048">
    <property type="entry name" value="ZN2_CY6_FUNGAL_2"/>
    <property type="match status" value="1"/>
</dbReference>
<name>A0AAQ3MC66_9PEZI</name>
<evidence type="ECO:0000256" key="2">
    <source>
        <dbReference type="ARBA" id="ARBA00023015"/>
    </source>
</evidence>
<gene>
    <name evidence="8" type="ORF">R9X50_00769900</name>
</gene>
<dbReference type="GO" id="GO:0005634">
    <property type="term" value="C:nucleus"/>
    <property type="evidence" value="ECO:0007669"/>
    <property type="project" value="UniProtKB-SubCell"/>
</dbReference>
<dbReference type="GO" id="GO:0008270">
    <property type="term" value="F:zinc ion binding"/>
    <property type="evidence" value="ECO:0007669"/>
    <property type="project" value="InterPro"/>
</dbReference>
<keyword evidence="3" id="KW-0238">DNA-binding</keyword>
<comment type="subcellular location">
    <subcellularLocation>
        <location evidence="1">Nucleus</location>
    </subcellularLocation>
</comment>
<keyword evidence="4" id="KW-0804">Transcription</keyword>
<dbReference type="SUPFAM" id="SSF57701">
    <property type="entry name" value="Zn2/Cys6 DNA-binding domain"/>
    <property type="match status" value="1"/>
</dbReference>
<dbReference type="InterPro" id="IPR036864">
    <property type="entry name" value="Zn2-C6_fun-type_DNA-bd_sf"/>
</dbReference>
<organism evidence="8 9">
    <name type="scientific">Acrodontium crateriforme</name>
    <dbReference type="NCBI Taxonomy" id="150365"/>
    <lineage>
        <taxon>Eukaryota</taxon>
        <taxon>Fungi</taxon>
        <taxon>Dikarya</taxon>
        <taxon>Ascomycota</taxon>
        <taxon>Pezizomycotina</taxon>
        <taxon>Dothideomycetes</taxon>
        <taxon>Dothideomycetidae</taxon>
        <taxon>Mycosphaerellales</taxon>
        <taxon>Teratosphaeriaceae</taxon>
        <taxon>Acrodontium</taxon>
    </lineage>
</organism>
<evidence type="ECO:0000256" key="5">
    <source>
        <dbReference type="ARBA" id="ARBA00023242"/>
    </source>
</evidence>
<evidence type="ECO:0000313" key="9">
    <source>
        <dbReference type="Proteomes" id="UP001303373"/>
    </source>
</evidence>
<evidence type="ECO:0000256" key="1">
    <source>
        <dbReference type="ARBA" id="ARBA00004123"/>
    </source>
</evidence>
<dbReference type="Gene3D" id="4.10.240.10">
    <property type="entry name" value="Zn(2)-C6 fungal-type DNA-binding domain"/>
    <property type="match status" value="1"/>
</dbReference>
<dbReference type="InterPro" id="IPR001138">
    <property type="entry name" value="Zn2Cys6_DnaBD"/>
</dbReference>
<proteinExistence type="predicted"/>
<dbReference type="GO" id="GO:0000976">
    <property type="term" value="F:transcription cis-regulatory region binding"/>
    <property type="evidence" value="ECO:0007669"/>
    <property type="project" value="TreeGrafter"/>
</dbReference>
<dbReference type="CDD" id="cd00067">
    <property type="entry name" value="GAL4"/>
    <property type="match status" value="1"/>
</dbReference>
<dbReference type="InterPro" id="IPR051089">
    <property type="entry name" value="prtT"/>
</dbReference>